<comment type="subcellular location">
    <subcellularLocation>
        <location evidence="2">Cytoplasm</location>
    </subcellularLocation>
    <subcellularLocation>
        <location evidence="1">Nucleus</location>
    </subcellularLocation>
</comment>
<keyword evidence="4" id="KW-0963">Cytoplasm</keyword>
<dbReference type="Proteomes" id="UP000008143">
    <property type="component" value="Chromosome 10"/>
</dbReference>
<evidence type="ECO:0000313" key="12">
    <source>
        <dbReference type="Xenbase" id="XB-GENE-958068"/>
    </source>
</evidence>
<dbReference type="CTD" id="51155"/>
<feature type="compositionally biased region" description="Low complexity" evidence="7">
    <location>
        <begin position="113"/>
        <end position="137"/>
    </location>
</feature>
<evidence type="ECO:0000313" key="9">
    <source>
        <dbReference type="Ensembl" id="ENSXETP00000117945"/>
    </source>
</evidence>
<comment type="similarity">
    <text evidence="3">Belongs to the JUPITER family.</text>
</comment>
<evidence type="ECO:0000256" key="5">
    <source>
        <dbReference type="ARBA" id="ARBA00022553"/>
    </source>
</evidence>
<evidence type="ECO:0000313" key="11">
    <source>
        <dbReference type="RefSeq" id="NP_001139220.1"/>
    </source>
</evidence>
<reference evidence="9" key="3">
    <citation type="journal article" date="2010" name="Science">
        <title>The genome of the Western clawed frog Xenopus tropicalis.</title>
        <authorList>
            <person name="Hellsten U."/>
            <person name="Harland R.M."/>
            <person name="Gilchrist M.J."/>
            <person name="Hendrix D."/>
            <person name="Jurka J."/>
            <person name="Kapitonov V."/>
            <person name="Ovcharenko I."/>
            <person name="Putnam N.H."/>
            <person name="Shu S."/>
            <person name="Taher L."/>
            <person name="Blitz I.L."/>
            <person name="Blumberg B."/>
            <person name="Dichmann D.S."/>
            <person name="Dubchak I."/>
            <person name="Amaya E."/>
            <person name="Detter J.C."/>
            <person name="Fletcher R."/>
            <person name="Gerhard D.S."/>
            <person name="Goodstein D."/>
            <person name="Graves T."/>
            <person name="Grigoriev I.V."/>
            <person name="Grimwood J."/>
            <person name="Kawashima T."/>
            <person name="Lindquist E."/>
            <person name="Lucas S.M."/>
            <person name="Mead P.E."/>
            <person name="Mitros T."/>
            <person name="Ogino H."/>
            <person name="Ohta Y."/>
            <person name="Poliakov A.V."/>
            <person name="Pollet N."/>
            <person name="Robert J."/>
            <person name="Salamov A."/>
            <person name="Sater A.K."/>
            <person name="Schmutz J."/>
            <person name="Terry A."/>
            <person name="Vize P.D."/>
            <person name="Warren W.C."/>
            <person name="Wells D."/>
            <person name="Wills A."/>
            <person name="Wilson R.K."/>
            <person name="Zimmerman L.B."/>
            <person name="Zorn A.M."/>
            <person name="Grainger R."/>
            <person name="Grammer T."/>
            <person name="Khokha M.K."/>
            <person name="Richardson P.M."/>
            <person name="Rokhsar D.S."/>
        </authorList>
    </citation>
    <scope>NUCLEOTIDE SEQUENCE [LARGE SCALE GENOMIC DNA]</scope>
    <source>
        <strain evidence="9">Nigerian</strain>
    </source>
</reference>
<dbReference type="AlphaFoldDB" id="I7KJP8"/>
<keyword evidence="10" id="KW-1185">Reference proteome</keyword>
<evidence type="ECO:0000256" key="7">
    <source>
        <dbReference type="SAM" id="MobiDB-lite"/>
    </source>
</evidence>
<dbReference type="PANTHER" id="PTHR34930:SF4">
    <property type="entry name" value="JUPITER MICROTUBULE ASSOCIATED HOMOLOG 1"/>
    <property type="match status" value="1"/>
</dbReference>
<feature type="compositionally biased region" description="Polar residues" evidence="7">
    <location>
        <begin position="1"/>
        <end position="19"/>
    </location>
</feature>
<dbReference type="OrthoDB" id="10071234at2759"/>
<reference evidence="11" key="5">
    <citation type="submission" date="2025-04" db="UniProtKB">
        <authorList>
            <consortium name="RefSeq"/>
        </authorList>
    </citation>
    <scope>IDENTIFICATION</scope>
</reference>
<dbReference type="GeneID" id="100271760"/>
<keyword evidence="6" id="KW-0539">Nucleus</keyword>
<dbReference type="InterPro" id="IPR033335">
    <property type="entry name" value="JUPITER"/>
</dbReference>
<sequence>MTTTSTFSGLDPGTRSSSRVLMPPGGGSNFSFGVGESQAQPVRKHKMASNIFGVVDDEPAPTKQAQETGTPDACGELDSAAEWTCQSEDCSNASGNMDEMAMPETESGKEQSQVAGEPAQPAQPAAAPSRRNPPGGRSTLVLG</sequence>
<dbReference type="Ensembl" id="ENSXETT00000117981">
    <property type="protein sequence ID" value="ENSXETP00000117945"/>
    <property type="gene ID" value="ENSXETG00000043697"/>
</dbReference>
<evidence type="ECO:0000256" key="1">
    <source>
        <dbReference type="ARBA" id="ARBA00004123"/>
    </source>
</evidence>
<name>I7KJP8_XENTR</name>
<reference evidence="8 11" key="2">
    <citation type="journal article" date="2004" name="Gene">
        <title>Cloning, expression and subcellular localization of HN1 and HN1L genes, as well as characterization of their orthologs, defining an evolutionarily conserved gene family.</title>
        <authorList>
            <person name="Zhou G."/>
            <person name="Wang J."/>
            <person name="Zhang Y."/>
            <person name="Zhong C."/>
            <person name="Ni J."/>
            <person name="Wang L."/>
            <person name="Guo J."/>
            <person name="Zhang K."/>
            <person name="Yu L."/>
            <person name="Zhao S."/>
        </authorList>
    </citation>
    <scope>NUCLEOTIDE SEQUENCE</scope>
</reference>
<dbReference type="STRING" id="8364.ENSXETP00000047249"/>
<dbReference type="KEGG" id="xtr:100271760"/>
<evidence type="ECO:0000256" key="3">
    <source>
        <dbReference type="ARBA" id="ARBA00008329"/>
    </source>
</evidence>
<dbReference type="OMA" id="EMAMPET"/>
<gene>
    <name evidence="9 11 12" type="primary">jpt1</name>
    <name evidence="11" type="synonym">arm2</name>
    <name evidence="11" type="synonym">hn1</name>
    <name evidence="11" type="synonym">hn1a</name>
</gene>
<dbReference type="EMBL" id="BK001573">
    <property type="protein sequence ID" value="DAA01829.1"/>
    <property type="molecule type" value="mRNA"/>
</dbReference>
<feature type="region of interest" description="Disordered" evidence="7">
    <location>
        <begin position="88"/>
        <end position="143"/>
    </location>
</feature>
<evidence type="ECO:0000313" key="10">
    <source>
        <dbReference type="Proteomes" id="UP000008143"/>
    </source>
</evidence>
<dbReference type="PANTHER" id="PTHR34930">
    <property type="entry name" value="GEO05313P1"/>
    <property type="match status" value="1"/>
</dbReference>
<keyword evidence="5" id="KW-0597">Phosphoprotein</keyword>
<evidence type="ECO:0000256" key="4">
    <source>
        <dbReference type="ARBA" id="ARBA00022490"/>
    </source>
</evidence>
<dbReference type="GO" id="GO:0005737">
    <property type="term" value="C:cytoplasm"/>
    <property type="evidence" value="ECO:0007669"/>
    <property type="project" value="UniProtKB-SubCell"/>
</dbReference>
<dbReference type="AGR" id="Xenbase:XB-GENE-958068"/>
<feature type="region of interest" description="Disordered" evidence="7">
    <location>
        <begin position="1"/>
        <end position="75"/>
    </location>
</feature>
<reference evidence="9" key="4">
    <citation type="submission" date="2021-03" db="UniProtKB">
        <authorList>
            <consortium name="Ensembl"/>
        </authorList>
    </citation>
    <scope>IDENTIFICATION</scope>
</reference>
<dbReference type="PaxDb" id="8364-ENSXETP00000062347"/>
<evidence type="ECO:0000256" key="2">
    <source>
        <dbReference type="ARBA" id="ARBA00004496"/>
    </source>
</evidence>
<dbReference type="GeneTree" id="ENSGT00940000162422"/>
<dbReference type="GO" id="GO:0005634">
    <property type="term" value="C:nucleus"/>
    <property type="evidence" value="ECO:0000318"/>
    <property type="project" value="GO_Central"/>
</dbReference>
<proteinExistence type="evidence at transcript level"/>
<protein>
    <submittedName>
        <fullName evidence="8">HN1 protein</fullName>
    </submittedName>
    <submittedName>
        <fullName evidence="11">Hematological and neurological expressed 1 protein</fullName>
    </submittedName>
    <submittedName>
        <fullName evidence="9">Jupiter microtubule associated homolog 1</fullName>
    </submittedName>
</protein>
<evidence type="ECO:0000256" key="6">
    <source>
        <dbReference type="ARBA" id="ARBA00023242"/>
    </source>
</evidence>
<accession>I7KJP8</accession>
<dbReference type="RefSeq" id="NP_001139220.1">
    <property type="nucleotide sequence ID" value="NM_001145748.1"/>
</dbReference>
<reference evidence="11" key="1">
    <citation type="journal article" date="2002" name="Dev. Dyn.">
        <title>Genetic and genomic tools for Xenopus research: The NIH Xenopus initiative.</title>
        <authorList>
            <person name="Klein S.L."/>
            <person name="Strausberg R.L."/>
            <person name="Wagner L."/>
            <person name="Pontius J."/>
            <person name="Clifton S.W."/>
            <person name="Richardson P."/>
        </authorList>
    </citation>
    <scope>NUCLEOTIDE SEQUENCE</scope>
</reference>
<dbReference type="Xenbase" id="XB-GENE-958068">
    <property type="gene designation" value="jpt1"/>
</dbReference>
<organism evidence="8">
    <name type="scientific">Xenopus tropicalis</name>
    <name type="common">Western clawed frog</name>
    <name type="synonym">Silurana tropicalis</name>
    <dbReference type="NCBI Taxonomy" id="8364"/>
    <lineage>
        <taxon>Eukaryota</taxon>
        <taxon>Metazoa</taxon>
        <taxon>Chordata</taxon>
        <taxon>Craniata</taxon>
        <taxon>Vertebrata</taxon>
        <taxon>Euteleostomi</taxon>
        <taxon>Amphibia</taxon>
        <taxon>Batrachia</taxon>
        <taxon>Anura</taxon>
        <taxon>Pipoidea</taxon>
        <taxon>Pipidae</taxon>
        <taxon>Xenopodinae</taxon>
        <taxon>Xenopus</taxon>
        <taxon>Silurana</taxon>
    </lineage>
</organism>
<evidence type="ECO:0000313" key="8">
    <source>
        <dbReference type="EMBL" id="DAA01829.1"/>
    </source>
</evidence>